<proteinExistence type="predicted"/>
<keyword evidence="3" id="KW-1185">Reference proteome</keyword>
<accession>A0ABR4EHG7</accession>
<organism evidence="2 3">
    <name type="scientific">Diaporthe vaccinii</name>
    <dbReference type="NCBI Taxonomy" id="105482"/>
    <lineage>
        <taxon>Eukaryota</taxon>
        <taxon>Fungi</taxon>
        <taxon>Dikarya</taxon>
        <taxon>Ascomycota</taxon>
        <taxon>Pezizomycotina</taxon>
        <taxon>Sordariomycetes</taxon>
        <taxon>Sordariomycetidae</taxon>
        <taxon>Diaporthales</taxon>
        <taxon>Diaporthaceae</taxon>
        <taxon>Diaporthe</taxon>
        <taxon>Diaporthe eres species complex</taxon>
    </lineage>
</organism>
<sequence length="478" mass="52015">MADNLCGPSAPTKGLVGHLDRDRTLQQDRVAGSPASAAGSFRSTTQGTPNTAAGDASFAKFTGASSQPNPQPAATAPALVRPRENPNHNPFLWMQYQSRFRGHVDIPLDGRDQIDLEKHVNPPIPDRRGGMDHQRPSAALQAANTSWVNDFRRAQEEDSLRKDMEVLRLNPTYNAGPQYPINLYTPPIHSVPVSTPGYGPPSFAAQSGYLYPNGQPIMQGSVASPYGHPHMMPTHAPGLVPGFGQAGIAGQGGQRLTRDQPGQQETIAPHGYATPGIAQTGPNGLPFSHYPQNIALAANTEEALGAAFAAYDQEFEQEMDQWVAAHGPEDREDHEAIMTEHAKKLDAKRWEGDPKVLSQLEPRNRFNLKRREDMELQSYAARILNTMVSSDNEKFRGSSFTDLMRRIVNREVVVEGDDLIDVATGNPTDLTPRDLKPVIQVPDVPPTFIPPSDAELRARQEAEPKEKDTAAAESSGGA</sequence>
<feature type="compositionally biased region" description="Polar residues" evidence="1">
    <location>
        <begin position="41"/>
        <end position="51"/>
    </location>
</feature>
<gene>
    <name evidence="2" type="ORF">FJTKL_11286</name>
</gene>
<reference evidence="2 3" key="1">
    <citation type="submission" date="2024-03" db="EMBL/GenBank/DDBJ databases">
        <title>A high-quality draft genome sequence of Diaporthe vaccinii, a causative agent of upright dieback and viscid rot disease in cranberry plants.</title>
        <authorList>
            <person name="Sarrasin M."/>
            <person name="Lang B.F."/>
            <person name="Burger G."/>
        </authorList>
    </citation>
    <scope>NUCLEOTIDE SEQUENCE [LARGE SCALE GENOMIC DNA]</scope>
    <source>
        <strain evidence="2 3">IS7</strain>
    </source>
</reference>
<evidence type="ECO:0000313" key="2">
    <source>
        <dbReference type="EMBL" id="KAL2281815.1"/>
    </source>
</evidence>
<evidence type="ECO:0008006" key="4">
    <source>
        <dbReference type="Google" id="ProtNLM"/>
    </source>
</evidence>
<feature type="region of interest" description="Disordered" evidence="1">
    <location>
        <begin position="441"/>
        <end position="478"/>
    </location>
</feature>
<name>A0ABR4EHG7_9PEZI</name>
<evidence type="ECO:0000313" key="3">
    <source>
        <dbReference type="Proteomes" id="UP001600888"/>
    </source>
</evidence>
<evidence type="ECO:0000256" key="1">
    <source>
        <dbReference type="SAM" id="MobiDB-lite"/>
    </source>
</evidence>
<feature type="compositionally biased region" description="Basic and acidic residues" evidence="1">
    <location>
        <begin position="454"/>
        <end position="470"/>
    </location>
</feature>
<dbReference type="Proteomes" id="UP001600888">
    <property type="component" value="Unassembled WGS sequence"/>
</dbReference>
<dbReference type="EMBL" id="JBAWTH010000054">
    <property type="protein sequence ID" value="KAL2281815.1"/>
    <property type="molecule type" value="Genomic_DNA"/>
</dbReference>
<feature type="region of interest" description="Disordered" evidence="1">
    <location>
        <begin position="1"/>
        <end position="83"/>
    </location>
</feature>
<protein>
    <recommendedName>
        <fullName evidence="4">Peroxin 20</fullName>
    </recommendedName>
</protein>
<feature type="compositionally biased region" description="Low complexity" evidence="1">
    <location>
        <begin position="64"/>
        <end position="78"/>
    </location>
</feature>
<comment type="caution">
    <text evidence="2">The sequence shown here is derived from an EMBL/GenBank/DDBJ whole genome shotgun (WGS) entry which is preliminary data.</text>
</comment>